<reference evidence="6 9" key="1">
    <citation type="submission" date="2016-11" db="EMBL/GenBank/DDBJ databases">
        <title>Whole genomes of Flavobacteriaceae.</title>
        <authorList>
            <person name="Stine C."/>
            <person name="Li C."/>
            <person name="Tadesse D."/>
        </authorList>
    </citation>
    <scope>NUCLEOTIDE SEQUENCE [LARGE SCALE GENOMIC DNA]</scope>
    <source>
        <strain evidence="6 9">ATCC 19366</strain>
    </source>
</reference>
<evidence type="ECO:0000313" key="7">
    <source>
        <dbReference type="EMBL" id="SHM79481.1"/>
    </source>
</evidence>
<dbReference type="RefSeq" id="WP_073396237.1">
    <property type="nucleotide sequence ID" value="NZ_FRBX01000004.1"/>
</dbReference>
<evidence type="ECO:0000313" key="9">
    <source>
        <dbReference type="Proteomes" id="UP000198431"/>
    </source>
</evidence>
<protein>
    <submittedName>
        <fullName evidence="7">DoxX-like family protein</fullName>
    </submittedName>
</protein>
<keyword evidence="4 5" id="KW-0472">Membrane</keyword>
<sequence length="121" mass="12814">MKIKKITGIVLTVLAVGMVAMSGVMKLMGSPESVKGLEAVGVAQYAMMLGLAEVVFAALFAFPKTLKIGFLLLASYFAGALAVEVSYGLSLNSLVPLILIWITAAVRNPSIFLPENKPEIK</sequence>
<gene>
    <name evidence="6" type="ORF">B0A72_02510</name>
    <name evidence="7" type="ORF">SAMN05444387_3208</name>
</gene>
<dbReference type="Proteomes" id="UP000184216">
    <property type="component" value="Unassembled WGS sequence"/>
</dbReference>
<name>A0AB36P5Y8_9FLAO</name>
<evidence type="ECO:0000313" key="6">
    <source>
        <dbReference type="EMBL" id="OXB07757.1"/>
    </source>
</evidence>
<keyword evidence="2 5" id="KW-0812">Transmembrane</keyword>
<evidence type="ECO:0000256" key="5">
    <source>
        <dbReference type="SAM" id="Phobius"/>
    </source>
</evidence>
<evidence type="ECO:0000256" key="4">
    <source>
        <dbReference type="ARBA" id="ARBA00023136"/>
    </source>
</evidence>
<comment type="caution">
    <text evidence="6">The sequence shown here is derived from an EMBL/GenBank/DDBJ whole genome shotgun (WGS) entry which is preliminary data.</text>
</comment>
<keyword evidence="3 5" id="KW-1133">Transmembrane helix</keyword>
<evidence type="ECO:0000256" key="1">
    <source>
        <dbReference type="ARBA" id="ARBA00004141"/>
    </source>
</evidence>
<dbReference type="Pfam" id="PF13564">
    <property type="entry name" value="DoxX_2"/>
    <property type="match status" value="1"/>
</dbReference>
<reference evidence="7 8" key="2">
    <citation type="submission" date="2016-11" db="EMBL/GenBank/DDBJ databases">
        <authorList>
            <person name="Varghese N."/>
            <person name="Submissions S."/>
        </authorList>
    </citation>
    <scope>NUCLEOTIDE SEQUENCE [LARGE SCALE GENOMIC DNA]</scope>
    <source>
        <strain evidence="7 8">DSM 6368</strain>
    </source>
</reference>
<evidence type="ECO:0000256" key="3">
    <source>
        <dbReference type="ARBA" id="ARBA00022989"/>
    </source>
</evidence>
<accession>A0AB36P5Y8</accession>
<comment type="subcellular location">
    <subcellularLocation>
        <location evidence="1">Membrane</location>
        <topology evidence="1">Multi-pass membrane protein</topology>
    </subcellularLocation>
</comment>
<proteinExistence type="predicted"/>
<dbReference type="EMBL" id="MUHB01000003">
    <property type="protein sequence ID" value="OXB07757.1"/>
    <property type="molecule type" value="Genomic_DNA"/>
</dbReference>
<dbReference type="InterPro" id="IPR032808">
    <property type="entry name" value="DoxX"/>
</dbReference>
<keyword evidence="8" id="KW-1185">Reference proteome</keyword>
<feature type="transmembrane region" description="Helical" evidence="5">
    <location>
        <begin position="42"/>
        <end position="62"/>
    </location>
</feature>
<organism evidence="6 9">
    <name type="scientific">Flavobacterium pectinovorum</name>
    <dbReference type="NCBI Taxonomy" id="29533"/>
    <lineage>
        <taxon>Bacteria</taxon>
        <taxon>Pseudomonadati</taxon>
        <taxon>Bacteroidota</taxon>
        <taxon>Flavobacteriia</taxon>
        <taxon>Flavobacteriales</taxon>
        <taxon>Flavobacteriaceae</taxon>
        <taxon>Flavobacterium</taxon>
    </lineage>
</organism>
<dbReference type="Proteomes" id="UP000198431">
    <property type="component" value="Unassembled WGS sequence"/>
</dbReference>
<evidence type="ECO:0000313" key="8">
    <source>
        <dbReference type="Proteomes" id="UP000184216"/>
    </source>
</evidence>
<feature type="transmembrane region" description="Helical" evidence="5">
    <location>
        <begin position="69"/>
        <end position="88"/>
    </location>
</feature>
<dbReference type="AlphaFoldDB" id="A0AB36P5Y8"/>
<dbReference type="GO" id="GO:0016020">
    <property type="term" value="C:membrane"/>
    <property type="evidence" value="ECO:0007669"/>
    <property type="project" value="UniProtKB-SubCell"/>
</dbReference>
<evidence type="ECO:0000256" key="2">
    <source>
        <dbReference type="ARBA" id="ARBA00022692"/>
    </source>
</evidence>
<dbReference type="EMBL" id="FRBX01000004">
    <property type="protein sequence ID" value="SHM79481.1"/>
    <property type="molecule type" value="Genomic_DNA"/>
</dbReference>